<keyword evidence="2" id="KW-1133">Transmembrane helix</keyword>
<dbReference type="EMBL" id="CP108133">
    <property type="protein sequence ID" value="WTP54352.1"/>
    <property type="molecule type" value="Genomic_DNA"/>
</dbReference>
<reference evidence="3" key="1">
    <citation type="submission" date="2022-10" db="EMBL/GenBank/DDBJ databases">
        <title>The complete genomes of actinobacterial strains from the NBC collection.</title>
        <authorList>
            <person name="Joergensen T.S."/>
            <person name="Alvarez Arevalo M."/>
            <person name="Sterndorff E.B."/>
            <person name="Faurdal D."/>
            <person name="Vuksanovic O."/>
            <person name="Mourched A.-S."/>
            <person name="Charusanti P."/>
            <person name="Shaw S."/>
            <person name="Blin K."/>
            <person name="Weber T."/>
        </authorList>
    </citation>
    <scope>NUCLEOTIDE SEQUENCE</scope>
    <source>
        <strain evidence="3">NBC_00189</strain>
    </source>
</reference>
<protein>
    <recommendedName>
        <fullName evidence="5">DUF3068 domain-containing protein</fullName>
    </recommendedName>
</protein>
<keyword evidence="2" id="KW-0812">Transmembrane</keyword>
<dbReference type="RefSeq" id="WP_328939725.1">
    <property type="nucleotide sequence ID" value="NZ_CP108133.1"/>
</dbReference>
<keyword evidence="2" id="KW-0472">Membrane</keyword>
<accession>A0ABZ1JVW9</accession>
<keyword evidence="4" id="KW-1185">Reference proteome</keyword>
<dbReference type="Proteomes" id="UP001432166">
    <property type="component" value="Chromosome"/>
</dbReference>
<gene>
    <name evidence="3" type="ORF">OG288_42130</name>
</gene>
<evidence type="ECO:0000256" key="2">
    <source>
        <dbReference type="SAM" id="Phobius"/>
    </source>
</evidence>
<feature type="region of interest" description="Disordered" evidence="1">
    <location>
        <begin position="169"/>
        <end position="189"/>
    </location>
</feature>
<evidence type="ECO:0000313" key="3">
    <source>
        <dbReference type="EMBL" id="WTP54352.1"/>
    </source>
</evidence>
<proteinExistence type="predicted"/>
<name>A0ABZ1JVW9_9ACTN</name>
<evidence type="ECO:0008006" key="5">
    <source>
        <dbReference type="Google" id="ProtNLM"/>
    </source>
</evidence>
<sequence length="235" mass="24654">MRFHRGPVRQRLLLLLSCVLLPLIGTLGLGGVALLSAPSAAAKGAQSAVLISAATDRTVILTEPDSDIRTLAELLPPYRDGHALDSPQAGKGTATAPDAGAQITVMWRGGHDTVFSVDAVLPHYDGTAAWVRKEDNVLGGTPRDRWFRADPELLPFLARLGLYDEGAQSQRPAARATPESASISASASEPDPSVTGWWWAGPGLAVGVLLGVAGTLRLSRGRSTPDRTGRPAGSR</sequence>
<feature type="transmembrane region" description="Helical" evidence="2">
    <location>
        <begin position="196"/>
        <end position="218"/>
    </location>
</feature>
<organism evidence="3 4">
    <name type="scientific">Streptomyces tauricus</name>
    <dbReference type="NCBI Taxonomy" id="68274"/>
    <lineage>
        <taxon>Bacteria</taxon>
        <taxon>Bacillati</taxon>
        <taxon>Actinomycetota</taxon>
        <taxon>Actinomycetes</taxon>
        <taxon>Kitasatosporales</taxon>
        <taxon>Streptomycetaceae</taxon>
        <taxon>Streptomyces</taxon>
        <taxon>Streptomyces aurantiacus group</taxon>
    </lineage>
</organism>
<feature type="compositionally biased region" description="Low complexity" evidence="1">
    <location>
        <begin position="178"/>
        <end position="189"/>
    </location>
</feature>
<evidence type="ECO:0000313" key="4">
    <source>
        <dbReference type="Proteomes" id="UP001432166"/>
    </source>
</evidence>
<evidence type="ECO:0000256" key="1">
    <source>
        <dbReference type="SAM" id="MobiDB-lite"/>
    </source>
</evidence>